<accession>A0A256FFQ9</accession>
<dbReference type="AlphaFoldDB" id="A0A256FFQ9"/>
<dbReference type="Proteomes" id="UP000216478">
    <property type="component" value="Unassembled WGS sequence"/>
</dbReference>
<keyword evidence="2" id="KW-1185">Reference proteome</keyword>
<reference evidence="1 2" key="1">
    <citation type="submission" date="2017-07" db="EMBL/GenBank/DDBJ databases">
        <title>Phylogenetic study on the rhizospheric bacterium Ochrobactrum sp. A44.</title>
        <authorList>
            <person name="Krzyzanowska D.M."/>
            <person name="Ossowicki A."/>
            <person name="Rajewska M."/>
            <person name="Maciag T."/>
            <person name="Kaczynski Z."/>
            <person name="Czerwicka M."/>
            <person name="Jafra S."/>
        </authorList>
    </citation>
    <scope>NUCLEOTIDE SEQUENCE [LARGE SCALE GENOMIC DNA]</scope>
    <source>
        <strain evidence="1 2">OgA9a</strain>
    </source>
</reference>
<gene>
    <name evidence="1" type="ORF">CEV33_0514</name>
</gene>
<name>A0A256FFQ9_9HYPH</name>
<evidence type="ECO:0000313" key="1">
    <source>
        <dbReference type="EMBL" id="OYR13717.1"/>
    </source>
</evidence>
<organism evidence="1 2">
    <name type="scientific">Brucella grignonensis</name>
    <dbReference type="NCBI Taxonomy" id="94627"/>
    <lineage>
        <taxon>Bacteria</taxon>
        <taxon>Pseudomonadati</taxon>
        <taxon>Pseudomonadota</taxon>
        <taxon>Alphaproteobacteria</taxon>
        <taxon>Hyphomicrobiales</taxon>
        <taxon>Brucellaceae</taxon>
        <taxon>Brucella/Ochrobactrum group</taxon>
        <taxon>Brucella</taxon>
    </lineage>
</organism>
<comment type="caution">
    <text evidence="1">The sequence shown here is derived from an EMBL/GenBank/DDBJ whole genome shotgun (WGS) entry which is preliminary data.</text>
</comment>
<dbReference type="EMBL" id="NNRL01000157">
    <property type="protein sequence ID" value="OYR13717.1"/>
    <property type="molecule type" value="Genomic_DNA"/>
</dbReference>
<proteinExistence type="predicted"/>
<evidence type="ECO:0000313" key="2">
    <source>
        <dbReference type="Proteomes" id="UP000216478"/>
    </source>
</evidence>
<sequence>MDQISAPNICFNAHLCPKTRFTLFGMRSKSGGLQPLWTCKTDQIEIHFNA</sequence>
<protein>
    <submittedName>
        <fullName evidence="1">Uncharacterized protein</fullName>
    </submittedName>
</protein>